<sequence>MLKRIFSKKGKTFSLPKKNRHSSKNCFVKNVKILKKCKFGIFFISIYELCNYVLLKKKGGFFFVVLFFEQQSTFKKMVFFFGCCASFNKRRRKVRNGVRPPSPQGENKKNFGVEATPYSKKDQRVCIYFFFSFYFIKCLIFEAKQDESFFLILKNLGKKLGEKGSVEKKLMGENWKFFWKNEKRELENKNEK</sequence>
<name>X6LQ28_RETFI</name>
<dbReference type="EMBL" id="ASPP01033203">
    <property type="protein sequence ID" value="ETO03476.1"/>
    <property type="molecule type" value="Genomic_DNA"/>
</dbReference>
<comment type="caution">
    <text evidence="1">The sequence shown here is derived from an EMBL/GenBank/DDBJ whole genome shotgun (WGS) entry which is preliminary data.</text>
</comment>
<dbReference type="AlphaFoldDB" id="X6LQ28"/>
<accession>X6LQ28</accession>
<organism evidence="1 2">
    <name type="scientific">Reticulomyxa filosa</name>
    <dbReference type="NCBI Taxonomy" id="46433"/>
    <lineage>
        <taxon>Eukaryota</taxon>
        <taxon>Sar</taxon>
        <taxon>Rhizaria</taxon>
        <taxon>Retaria</taxon>
        <taxon>Foraminifera</taxon>
        <taxon>Monothalamids</taxon>
        <taxon>Reticulomyxidae</taxon>
        <taxon>Reticulomyxa</taxon>
    </lineage>
</organism>
<proteinExistence type="predicted"/>
<evidence type="ECO:0000313" key="2">
    <source>
        <dbReference type="Proteomes" id="UP000023152"/>
    </source>
</evidence>
<protein>
    <submittedName>
        <fullName evidence="1">Uncharacterized protein</fullName>
    </submittedName>
</protein>
<dbReference type="Proteomes" id="UP000023152">
    <property type="component" value="Unassembled WGS sequence"/>
</dbReference>
<gene>
    <name evidence="1" type="ORF">RFI_33932</name>
</gene>
<evidence type="ECO:0000313" key="1">
    <source>
        <dbReference type="EMBL" id="ETO03476.1"/>
    </source>
</evidence>
<reference evidence="1 2" key="1">
    <citation type="journal article" date="2013" name="Curr. Biol.">
        <title>The Genome of the Foraminiferan Reticulomyxa filosa.</title>
        <authorList>
            <person name="Glockner G."/>
            <person name="Hulsmann N."/>
            <person name="Schleicher M."/>
            <person name="Noegel A.A."/>
            <person name="Eichinger L."/>
            <person name="Gallinger C."/>
            <person name="Pawlowski J."/>
            <person name="Sierra R."/>
            <person name="Euteneuer U."/>
            <person name="Pillet L."/>
            <person name="Moustafa A."/>
            <person name="Platzer M."/>
            <person name="Groth M."/>
            <person name="Szafranski K."/>
            <person name="Schliwa M."/>
        </authorList>
    </citation>
    <scope>NUCLEOTIDE SEQUENCE [LARGE SCALE GENOMIC DNA]</scope>
</reference>
<keyword evidence="2" id="KW-1185">Reference proteome</keyword>